<dbReference type="Proteomes" id="UP000321518">
    <property type="component" value="Unassembled WGS sequence"/>
</dbReference>
<evidence type="ECO:0000259" key="1">
    <source>
        <dbReference type="PROSITE" id="PS51186"/>
    </source>
</evidence>
<dbReference type="Pfam" id="PF13508">
    <property type="entry name" value="Acetyltransf_7"/>
    <property type="match status" value="1"/>
</dbReference>
<evidence type="ECO:0000313" key="2">
    <source>
        <dbReference type="EMBL" id="GEM06014.1"/>
    </source>
</evidence>
<dbReference type="CDD" id="cd04301">
    <property type="entry name" value="NAT_SF"/>
    <property type="match status" value="2"/>
</dbReference>
<protein>
    <submittedName>
        <fullName evidence="2">Acetyltransferase GNAT family</fullName>
    </submittedName>
</protein>
<dbReference type="AlphaFoldDB" id="A0A511K953"/>
<dbReference type="InterPro" id="IPR039143">
    <property type="entry name" value="GNPNAT1-like"/>
</dbReference>
<comment type="caution">
    <text evidence="2">The sequence shown here is derived from an EMBL/GenBank/DDBJ whole genome shotgun (WGS) entry which is preliminary data.</text>
</comment>
<dbReference type="GO" id="GO:0008080">
    <property type="term" value="F:N-acetyltransferase activity"/>
    <property type="evidence" value="ECO:0007669"/>
    <property type="project" value="TreeGrafter"/>
</dbReference>
<keyword evidence="2" id="KW-0808">Transferase</keyword>
<dbReference type="SUPFAM" id="SSF55729">
    <property type="entry name" value="Acyl-CoA N-acyltransferases (Nat)"/>
    <property type="match status" value="2"/>
</dbReference>
<dbReference type="PROSITE" id="PS51186">
    <property type="entry name" value="GNAT"/>
    <property type="match status" value="2"/>
</dbReference>
<feature type="domain" description="N-acetyltransferase" evidence="1">
    <location>
        <begin position="200"/>
        <end position="359"/>
    </location>
</feature>
<dbReference type="OrthoDB" id="329272at2759"/>
<dbReference type="Pfam" id="PF13673">
    <property type="entry name" value="Acetyltransf_10"/>
    <property type="match status" value="1"/>
</dbReference>
<name>A0A511K953_RHOTO</name>
<dbReference type="PANTHER" id="PTHR13355">
    <property type="entry name" value="GLUCOSAMINE 6-PHOSPHATE N-ACETYLTRANSFERASE"/>
    <property type="match status" value="1"/>
</dbReference>
<proteinExistence type="predicted"/>
<dbReference type="GO" id="GO:0006048">
    <property type="term" value="P:UDP-N-acetylglucosamine biosynthetic process"/>
    <property type="evidence" value="ECO:0007669"/>
    <property type="project" value="UniProtKB-UniPathway"/>
</dbReference>
<feature type="domain" description="N-acetyltransferase" evidence="1">
    <location>
        <begin position="18"/>
        <end position="181"/>
    </location>
</feature>
<accession>A0A511K953</accession>
<evidence type="ECO:0000313" key="3">
    <source>
        <dbReference type="Proteomes" id="UP000321518"/>
    </source>
</evidence>
<dbReference type="Gene3D" id="3.40.630.30">
    <property type="match status" value="2"/>
</dbReference>
<reference evidence="2 3" key="1">
    <citation type="submission" date="2019-07" db="EMBL/GenBank/DDBJ databases">
        <title>Rhodotorula toruloides NBRC10032 genome sequencing.</title>
        <authorList>
            <person name="Shida Y."/>
            <person name="Takaku H."/>
            <person name="Ogasawara W."/>
            <person name="Mori K."/>
        </authorList>
    </citation>
    <scope>NUCLEOTIDE SEQUENCE [LARGE SCALE GENOMIC DNA]</scope>
    <source>
        <strain evidence="2 3">NBRC10032</strain>
    </source>
</reference>
<dbReference type="UniPathway" id="UPA00113">
    <property type="reaction ID" value="UER00529"/>
</dbReference>
<dbReference type="EMBL" id="BJWK01000001">
    <property type="protein sequence ID" value="GEM06014.1"/>
    <property type="molecule type" value="Genomic_DNA"/>
</dbReference>
<gene>
    <name evidence="2" type="ORF">Rt10032_c01g0031</name>
</gene>
<dbReference type="InterPro" id="IPR016181">
    <property type="entry name" value="Acyl_CoA_acyltransferase"/>
</dbReference>
<organism evidence="2 3">
    <name type="scientific">Rhodotorula toruloides</name>
    <name type="common">Yeast</name>
    <name type="synonym">Rhodosporidium toruloides</name>
    <dbReference type="NCBI Taxonomy" id="5286"/>
    <lineage>
        <taxon>Eukaryota</taxon>
        <taxon>Fungi</taxon>
        <taxon>Dikarya</taxon>
        <taxon>Basidiomycota</taxon>
        <taxon>Pucciniomycotina</taxon>
        <taxon>Microbotryomycetes</taxon>
        <taxon>Sporidiobolales</taxon>
        <taxon>Sporidiobolaceae</taxon>
        <taxon>Rhodotorula</taxon>
    </lineage>
</organism>
<dbReference type="InterPro" id="IPR000182">
    <property type="entry name" value="GNAT_dom"/>
</dbReference>
<sequence length="367" mass="40568">MASTCNAPLVPSAAPAYSTVLCSGIEQMQRAMAIRHKVFCEEQGYDPAIEVDELSLASSRRLDALCDHLLMTRKNADGTEEDVGTLRWYPPKGKVGRVAVHRHFRGTGAGSTLCLALEEHVRERRGKAADVTRGKTTFDLVAHSQKIAEVFYHRLGWETVGEDFVEEGQPHCKVVKTIQLNPEPAIASLNGSKPPTRSYAVRWCETQADIDRCIQIRIAVFVDEQGFSMEDELDEKDPASDHFLMTTVVEHGEEEDVGTIRWWPKSGVAAGKIGRVCVLPKYRGGGTGRLLMTSIEEHVRNRRGKAGEAVKGKASVTAIVHSQMHAEGFYSKAGYVREGDKFMEDGAFHCKLVKEIQLVPETGATKF</sequence>